<dbReference type="InterPro" id="IPR018076">
    <property type="entry name" value="T2SS_GspF_dom"/>
</dbReference>
<dbReference type="PANTHER" id="PTHR35007:SF4">
    <property type="entry name" value="CONSERVED TRANSMEMBRANE PROTEIN-RELATED"/>
    <property type="match status" value="1"/>
</dbReference>
<dbReference type="PANTHER" id="PTHR35007">
    <property type="entry name" value="INTEGRAL MEMBRANE PROTEIN-RELATED"/>
    <property type="match status" value="1"/>
</dbReference>
<name>A0A2X2YJB0_9ACTO</name>
<dbReference type="RefSeq" id="WP_013188620.1">
    <property type="nucleotide sequence ID" value="NZ_CP068112.1"/>
</dbReference>
<dbReference type="Pfam" id="PF00482">
    <property type="entry name" value="T2SSF"/>
    <property type="match status" value="1"/>
</dbReference>
<keyword evidence="3 6" id="KW-0812">Transmembrane</keyword>
<gene>
    <name evidence="8" type="ORF">NCTC11820_00537</name>
</gene>
<proteinExistence type="predicted"/>
<evidence type="ECO:0000256" key="6">
    <source>
        <dbReference type="SAM" id="Phobius"/>
    </source>
</evidence>
<protein>
    <submittedName>
        <fullName evidence="8">Flp pilus assembly protein TadB</fullName>
    </submittedName>
</protein>
<evidence type="ECO:0000256" key="3">
    <source>
        <dbReference type="ARBA" id="ARBA00022692"/>
    </source>
</evidence>
<evidence type="ECO:0000256" key="5">
    <source>
        <dbReference type="ARBA" id="ARBA00023136"/>
    </source>
</evidence>
<keyword evidence="5 6" id="KW-0472">Membrane</keyword>
<keyword evidence="2" id="KW-1003">Cell membrane</keyword>
<dbReference type="GeneID" id="55564318"/>
<evidence type="ECO:0000313" key="8">
    <source>
        <dbReference type="EMBL" id="SQB64204.1"/>
    </source>
</evidence>
<evidence type="ECO:0000313" key="9">
    <source>
        <dbReference type="Proteomes" id="UP000250245"/>
    </source>
</evidence>
<evidence type="ECO:0000256" key="2">
    <source>
        <dbReference type="ARBA" id="ARBA00022475"/>
    </source>
</evidence>
<dbReference type="GO" id="GO:0005886">
    <property type="term" value="C:plasma membrane"/>
    <property type="evidence" value="ECO:0007669"/>
    <property type="project" value="UniProtKB-SubCell"/>
</dbReference>
<sequence length="303" mass="32513">MENVVPWIVGGLAVLVGSGFIGVCLGPWIRQGAFPTWRITPYVQADLIGMATYRGAGLRDISFSPSGLTKFLTFISPSKESVERRLELAGLPKDVCEFRRSQLRWATFLGVLAVVLSIIGFWGRTLPIPGAFVMLTCFVLAGLLVPDYRLTGAARRRQLSLNQELPDVIELLALAVGAGEPLYGALHRVSARCTDVAGQELEKILAAADNGDSLAPSLTAARARNDSEILAHLIDAIVSALERGSPLAGVLRSQVADSRAVARTQLLTEGGKKEVLMMVPVVFLILPLTVVFALYPGLVALQL</sequence>
<reference evidence="8 9" key="1">
    <citation type="submission" date="2018-06" db="EMBL/GenBank/DDBJ databases">
        <authorList>
            <consortium name="Pathogen Informatics"/>
            <person name="Doyle S."/>
        </authorList>
    </citation>
    <scope>NUCLEOTIDE SEQUENCE [LARGE SCALE GENOMIC DNA]</scope>
    <source>
        <strain evidence="8 9">NCTC11820</strain>
    </source>
</reference>
<keyword evidence="4 6" id="KW-1133">Transmembrane helix</keyword>
<dbReference type="EMBL" id="UASJ01000001">
    <property type="protein sequence ID" value="SQB64204.1"/>
    <property type="molecule type" value="Genomic_DNA"/>
</dbReference>
<comment type="subcellular location">
    <subcellularLocation>
        <location evidence="1">Cell membrane</location>
        <topology evidence="1">Multi-pass membrane protein</topology>
    </subcellularLocation>
</comment>
<accession>A0A2X2YJB0</accession>
<organism evidence="8 9">
    <name type="scientific">Mobiluncus curtisii</name>
    <dbReference type="NCBI Taxonomy" id="2051"/>
    <lineage>
        <taxon>Bacteria</taxon>
        <taxon>Bacillati</taxon>
        <taxon>Actinomycetota</taxon>
        <taxon>Actinomycetes</taxon>
        <taxon>Actinomycetales</taxon>
        <taxon>Actinomycetaceae</taxon>
        <taxon>Mobiluncus</taxon>
    </lineage>
</organism>
<dbReference type="AlphaFoldDB" id="A0A2X2YJB0"/>
<evidence type="ECO:0000256" key="4">
    <source>
        <dbReference type="ARBA" id="ARBA00022989"/>
    </source>
</evidence>
<evidence type="ECO:0000259" key="7">
    <source>
        <dbReference type="Pfam" id="PF00482"/>
    </source>
</evidence>
<dbReference type="Proteomes" id="UP000250245">
    <property type="component" value="Unassembled WGS sequence"/>
</dbReference>
<feature type="transmembrane region" description="Helical" evidence="6">
    <location>
        <begin position="6"/>
        <end position="29"/>
    </location>
</feature>
<evidence type="ECO:0000256" key="1">
    <source>
        <dbReference type="ARBA" id="ARBA00004651"/>
    </source>
</evidence>
<feature type="transmembrane region" description="Helical" evidence="6">
    <location>
        <begin position="103"/>
        <end position="122"/>
    </location>
</feature>
<dbReference type="OMA" id="KEIAMMI"/>
<feature type="transmembrane region" description="Helical" evidence="6">
    <location>
        <begin position="275"/>
        <end position="295"/>
    </location>
</feature>
<feature type="domain" description="Type II secretion system protein GspF" evidence="7">
    <location>
        <begin position="169"/>
        <end position="293"/>
    </location>
</feature>
<feature type="transmembrane region" description="Helical" evidence="6">
    <location>
        <begin position="128"/>
        <end position="148"/>
    </location>
</feature>